<dbReference type="Pfam" id="PF13684">
    <property type="entry name" value="FakA-like_C"/>
    <property type="match status" value="1"/>
</dbReference>
<dbReference type="SMART" id="SM01121">
    <property type="entry name" value="Dak1_2"/>
    <property type="match status" value="1"/>
</dbReference>
<dbReference type="AlphaFoldDB" id="W7DFA3"/>
<dbReference type="RefSeq" id="WP_036099571.1">
    <property type="nucleotide sequence ID" value="NZ_AODL01000005.1"/>
</dbReference>
<dbReference type="InterPro" id="IPR019986">
    <property type="entry name" value="YloV-like"/>
</dbReference>
<comment type="caution">
    <text evidence="2">The sequence shown here is derived from an EMBL/GenBank/DDBJ whole genome shotgun (WGS) entry which is preliminary data.</text>
</comment>
<dbReference type="PANTHER" id="PTHR33434:SF4">
    <property type="entry name" value="PHOSPHATASE PROTEIN"/>
    <property type="match status" value="1"/>
</dbReference>
<dbReference type="InterPro" id="IPR004007">
    <property type="entry name" value="DhaL_dom"/>
</dbReference>
<dbReference type="SUPFAM" id="SSF101473">
    <property type="entry name" value="DhaL-like"/>
    <property type="match status" value="1"/>
</dbReference>
<dbReference type="Proteomes" id="UP000019248">
    <property type="component" value="Unassembled WGS sequence"/>
</dbReference>
<dbReference type="EMBL" id="AODL01000005">
    <property type="protein sequence ID" value="EUJ46151.1"/>
    <property type="molecule type" value="Genomic_DNA"/>
</dbReference>
<dbReference type="PATRIC" id="fig|1265816.5.peg.787"/>
<accession>W7DFA3</accession>
<evidence type="ECO:0000259" key="1">
    <source>
        <dbReference type="PROSITE" id="PS51480"/>
    </source>
</evidence>
<dbReference type="OrthoDB" id="9760324at2"/>
<dbReference type="InterPro" id="IPR050270">
    <property type="entry name" value="DegV_domain_contain"/>
</dbReference>
<feature type="domain" description="DhaL" evidence="1">
    <location>
        <begin position="9"/>
        <end position="201"/>
    </location>
</feature>
<dbReference type="InterPro" id="IPR033470">
    <property type="entry name" value="FakA-like_C"/>
</dbReference>
<organism evidence="2 3">
    <name type="scientific">Listeria riparia FSL S10-1204</name>
    <dbReference type="NCBI Taxonomy" id="1265816"/>
    <lineage>
        <taxon>Bacteria</taxon>
        <taxon>Bacillati</taxon>
        <taxon>Bacillota</taxon>
        <taxon>Bacilli</taxon>
        <taxon>Bacillales</taxon>
        <taxon>Listeriaceae</taxon>
        <taxon>Listeria</taxon>
    </lineage>
</organism>
<dbReference type="InterPro" id="IPR048394">
    <property type="entry name" value="FakA-like_M"/>
</dbReference>
<dbReference type="SMART" id="SM01120">
    <property type="entry name" value="Dak2"/>
    <property type="match status" value="1"/>
</dbReference>
<keyword evidence="3" id="KW-1185">Reference proteome</keyword>
<reference evidence="2 3" key="1">
    <citation type="journal article" date="2014" name="Int. J. Syst. Evol. Microbiol.">
        <title>Listeria floridensis sp. nov., Listeria aquatica sp. nov., Listeria cornellensis sp. nov., Listeria riparia sp. nov. and Listeria grandensis sp. nov., from agricultural and natural environments.</title>
        <authorList>
            <person name="den Bakker H.C."/>
            <person name="Warchocki S."/>
            <person name="Wright E.M."/>
            <person name="Allred A.F."/>
            <person name="Ahlstrom C."/>
            <person name="Manuel C.S."/>
            <person name="Stasiewicz M.J."/>
            <person name="Burrell A."/>
            <person name="Roof S."/>
            <person name="Strawn L."/>
            <person name="Fortes E.D."/>
            <person name="Nightingale K.K."/>
            <person name="Kephart D."/>
            <person name="Wiedmann M."/>
        </authorList>
    </citation>
    <scope>NUCLEOTIDE SEQUENCE [LARGE SCALE GENOMIC DNA]</scope>
    <source>
        <strain evidence="2 3">FSL S10-1204</strain>
    </source>
</reference>
<dbReference type="GO" id="GO:0004371">
    <property type="term" value="F:glycerone kinase activity"/>
    <property type="evidence" value="ECO:0007669"/>
    <property type="project" value="InterPro"/>
</dbReference>
<dbReference type="PROSITE" id="PS51480">
    <property type="entry name" value="DHAL"/>
    <property type="match status" value="1"/>
</dbReference>
<name>W7DFA3_9LIST</name>
<dbReference type="PANTHER" id="PTHR33434">
    <property type="entry name" value="DEGV DOMAIN-CONTAINING PROTEIN DR_1986-RELATED"/>
    <property type="match status" value="1"/>
</dbReference>
<dbReference type="Pfam" id="PF21645">
    <property type="entry name" value="FakA-like_M"/>
    <property type="match status" value="1"/>
</dbReference>
<gene>
    <name evidence="2" type="ORF">PRIP_04003</name>
</gene>
<dbReference type="GO" id="GO:0006071">
    <property type="term" value="P:glycerol metabolic process"/>
    <property type="evidence" value="ECO:0007669"/>
    <property type="project" value="InterPro"/>
</dbReference>
<evidence type="ECO:0000313" key="3">
    <source>
        <dbReference type="Proteomes" id="UP000019248"/>
    </source>
</evidence>
<protein>
    <recommendedName>
        <fullName evidence="1">DhaL domain-containing protein</fullName>
    </recommendedName>
</protein>
<evidence type="ECO:0000313" key="2">
    <source>
        <dbReference type="EMBL" id="EUJ46151.1"/>
    </source>
</evidence>
<sequence>MGMYQLNGEKLAAMIAAGAENLAKNADFVDSLNVFPVPDGDTGTNMNLSMTSGAQEVGRNSLTTVGTVGASLAKGLLMGARGNSGVILSQLFRGFSKAIEGKTELNTKEFAAAFTAGVETAYKAVMKPVEGTILTVAREAAKAGAIAANESEDIEFVMQQILEKGKIVLAKTQEMLPVLKEVGVVDSGGQGLIIIYEGFYAALTGKEEGMTNYTASMGELINAEHHRHVQDFMSTEDIIYGYCTEIMVQIDENKTGQKKFNEEQFRDDLAEMGDSLLVVADDEVAKVHVHTEYPGNVLNYGQQYGSLIKLKIENMREQHREVVKDKPAEDSKKAPYGIVTVSVGDGIKRLFESVGATVVLSGGQTMNPSTEDIVKAIESANAEQVFVLPNNKNIQMAADQAALILGDDKVKIIPTKTIPQGLAALLVFQAEESFENNANEMIAAIQDVSSGQVTTAVRDTTVEGVTINKDDYIGIVEGDIKISNPSLEAATIATLTKMVDDYSEIVTLLYGADVTEADAEKIAEEVSNQFPDIEFEIHSGGQPVYPYIFSVE</sequence>
<dbReference type="Pfam" id="PF02734">
    <property type="entry name" value="Dak2"/>
    <property type="match status" value="1"/>
</dbReference>
<dbReference type="Gene3D" id="1.25.40.340">
    <property type="match status" value="1"/>
</dbReference>
<proteinExistence type="predicted"/>
<dbReference type="NCBIfam" id="TIGR03599">
    <property type="entry name" value="YloV"/>
    <property type="match status" value="1"/>
</dbReference>
<dbReference type="InterPro" id="IPR036117">
    <property type="entry name" value="DhaL_dom_sf"/>
</dbReference>